<evidence type="ECO:0000313" key="9">
    <source>
        <dbReference type="EMBL" id="KTT16787.1"/>
    </source>
</evidence>
<feature type="compositionally biased region" description="Low complexity" evidence="5">
    <location>
        <begin position="537"/>
        <end position="557"/>
    </location>
</feature>
<evidence type="ECO:0000256" key="1">
    <source>
        <dbReference type="ARBA" id="ARBA00004370"/>
    </source>
</evidence>
<feature type="domain" description="Methyl-accepting transducer" evidence="7">
    <location>
        <begin position="267"/>
        <end position="496"/>
    </location>
</feature>
<dbReference type="InterPro" id="IPR004089">
    <property type="entry name" value="MCPsignal_dom"/>
</dbReference>
<comment type="subcellular location">
    <subcellularLocation>
        <location evidence="1">Membrane</location>
    </subcellularLocation>
</comment>
<feature type="transmembrane region" description="Helical" evidence="6">
    <location>
        <begin position="12"/>
        <end position="32"/>
    </location>
</feature>
<keyword evidence="6" id="KW-0812">Transmembrane</keyword>
<dbReference type="InterPro" id="IPR004090">
    <property type="entry name" value="Chemotax_Me-accpt_rcpt"/>
</dbReference>
<dbReference type="GO" id="GO:0005886">
    <property type="term" value="C:plasma membrane"/>
    <property type="evidence" value="ECO:0007669"/>
    <property type="project" value="TreeGrafter"/>
</dbReference>
<evidence type="ECO:0000256" key="3">
    <source>
        <dbReference type="ARBA" id="ARBA00029447"/>
    </source>
</evidence>
<dbReference type="Pfam" id="PF00015">
    <property type="entry name" value="MCPsignal"/>
    <property type="match status" value="1"/>
</dbReference>
<evidence type="ECO:0000256" key="6">
    <source>
        <dbReference type="SAM" id="Phobius"/>
    </source>
</evidence>
<feature type="transmembrane region" description="Helical" evidence="6">
    <location>
        <begin position="188"/>
        <end position="208"/>
    </location>
</feature>
<dbReference type="AlphaFoldDB" id="A0A147GQB2"/>
<dbReference type="Gene3D" id="1.10.287.950">
    <property type="entry name" value="Methyl-accepting chemotaxis protein"/>
    <property type="match status" value="1"/>
</dbReference>
<dbReference type="GO" id="GO:0006935">
    <property type="term" value="P:chemotaxis"/>
    <property type="evidence" value="ECO:0007669"/>
    <property type="project" value="InterPro"/>
</dbReference>
<comment type="caution">
    <text evidence="9">The sequence shown here is derived from an EMBL/GenBank/DDBJ whole genome shotgun (WGS) entry which is preliminary data.</text>
</comment>
<dbReference type="Proteomes" id="UP000072741">
    <property type="component" value="Unassembled WGS sequence"/>
</dbReference>
<dbReference type="RefSeq" id="WP_058643342.1">
    <property type="nucleotide sequence ID" value="NZ_LDSL01000121.1"/>
</dbReference>
<dbReference type="CDD" id="cd19411">
    <property type="entry name" value="MCP2201-like_sensor"/>
    <property type="match status" value="1"/>
</dbReference>
<dbReference type="PRINTS" id="PR00260">
    <property type="entry name" value="CHEMTRNSDUCR"/>
</dbReference>
<evidence type="ECO:0000259" key="7">
    <source>
        <dbReference type="PROSITE" id="PS50111"/>
    </source>
</evidence>
<dbReference type="CDD" id="cd11386">
    <property type="entry name" value="MCP_signal"/>
    <property type="match status" value="1"/>
</dbReference>
<dbReference type="SMART" id="SM00304">
    <property type="entry name" value="HAMP"/>
    <property type="match status" value="1"/>
</dbReference>
<dbReference type="CDD" id="cd06225">
    <property type="entry name" value="HAMP"/>
    <property type="match status" value="1"/>
</dbReference>
<dbReference type="GO" id="GO:0004888">
    <property type="term" value="F:transmembrane signaling receptor activity"/>
    <property type="evidence" value="ECO:0007669"/>
    <property type="project" value="InterPro"/>
</dbReference>
<evidence type="ECO:0000256" key="5">
    <source>
        <dbReference type="SAM" id="MobiDB-lite"/>
    </source>
</evidence>
<evidence type="ECO:0000256" key="2">
    <source>
        <dbReference type="ARBA" id="ARBA00022481"/>
    </source>
</evidence>
<dbReference type="InterPro" id="IPR051310">
    <property type="entry name" value="MCP_chemotaxis"/>
</dbReference>
<keyword evidence="6" id="KW-0472">Membrane</keyword>
<dbReference type="Pfam" id="PF00672">
    <property type="entry name" value="HAMP"/>
    <property type="match status" value="1"/>
</dbReference>
<dbReference type="OrthoDB" id="5441488at2"/>
<gene>
    <name evidence="9" type="ORF">NS331_18060</name>
</gene>
<evidence type="ECO:0008006" key="11">
    <source>
        <dbReference type="Google" id="ProtNLM"/>
    </source>
</evidence>
<dbReference type="FunFam" id="1.10.287.950:FF:000001">
    <property type="entry name" value="Methyl-accepting chemotaxis sensory transducer"/>
    <property type="match status" value="1"/>
</dbReference>
<dbReference type="EMBL" id="LDSL01000121">
    <property type="protein sequence ID" value="KTT16787.1"/>
    <property type="molecule type" value="Genomic_DNA"/>
</dbReference>
<dbReference type="SMART" id="SM00283">
    <property type="entry name" value="MA"/>
    <property type="match status" value="1"/>
</dbReference>
<dbReference type="InterPro" id="IPR003660">
    <property type="entry name" value="HAMP_dom"/>
</dbReference>
<comment type="similarity">
    <text evidence="3">Belongs to the methyl-accepting chemotaxis (MCP) protein family.</text>
</comment>
<proteinExistence type="inferred from homology"/>
<protein>
    <recommendedName>
        <fullName evidence="11">Methyl-accepting chemotaxis protein</fullName>
    </recommendedName>
</protein>
<reference evidence="9 10" key="1">
    <citation type="journal article" date="2016" name="Front. Microbiol.">
        <title>Genomic Resource of Rice Seed Associated Bacteria.</title>
        <authorList>
            <person name="Midha S."/>
            <person name="Bansal K."/>
            <person name="Sharma S."/>
            <person name="Kumar N."/>
            <person name="Patil P.P."/>
            <person name="Chaudhry V."/>
            <person name="Patil P.B."/>
        </authorList>
    </citation>
    <scope>NUCLEOTIDE SEQUENCE [LARGE SCALE GENOMIC DNA]</scope>
    <source>
        <strain evidence="9 10">NS331</strain>
    </source>
</reference>
<keyword evidence="4" id="KW-0807">Transducer</keyword>
<dbReference type="InterPro" id="IPR047347">
    <property type="entry name" value="YvaQ-like_sensor"/>
</dbReference>
<organism evidence="9 10">
    <name type="scientific">Pseudacidovorax intermedius</name>
    <dbReference type="NCBI Taxonomy" id="433924"/>
    <lineage>
        <taxon>Bacteria</taxon>
        <taxon>Pseudomonadati</taxon>
        <taxon>Pseudomonadota</taxon>
        <taxon>Betaproteobacteria</taxon>
        <taxon>Burkholderiales</taxon>
        <taxon>Comamonadaceae</taxon>
        <taxon>Pseudacidovorax</taxon>
    </lineage>
</organism>
<dbReference type="PANTHER" id="PTHR43531:SF14">
    <property type="entry name" value="METHYL-ACCEPTING CHEMOTAXIS PROTEIN I-RELATED"/>
    <property type="match status" value="1"/>
</dbReference>
<name>A0A147GQB2_9BURK</name>
<evidence type="ECO:0000313" key="10">
    <source>
        <dbReference type="Proteomes" id="UP000072741"/>
    </source>
</evidence>
<evidence type="ECO:0000256" key="4">
    <source>
        <dbReference type="PROSITE-ProRule" id="PRU00284"/>
    </source>
</evidence>
<dbReference type="SUPFAM" id="SSF58104">
    <property type="entry name" value="Methyl-accepting chemotaxis protein (MCP) signaling domain"/>
    <property type="match status" value="1"/>
</dbReference>
<sequence length="563" mass="57805">MRLNHFKTGSRLAAAFLLVLVVTSLVVVLAVLRLDALRHALDHQAGAIHRREMLAEQWAADIRLNMVRSLAILHSRDEAYVQALQRETQATSRRIGEMAAQVAESAPDAEARQHIDQVVAARGRYSALREQLFAARAGGATLDAAQEAALTAQAGAYLQALQRVTDEIRADGDAHRARTLDALQATRLMILAGGLVAVLVGGLGSLLVTRSITRPVRGASAAAEAVAAGDLSRPVDSSGRDETAALLRSLEAMRARLAQVVGEVRGNADALASASREIAAGSNDLATRTERQASALEQTAAAMEQLNTTVGHNAEHAQTASTLARQACDMAGEGGTVVTQVVQAMRGIADGAGRIAEITGVIDGIAFQTNILALNAAVEAARAGEQGRGFAVVAGEVRALAQRSAEAAREIKQLIGVSVESVARGASLADQAGQTMEAVVASIRGVADVAAQISAASREQSLGVAQVGEAVVQMDQATQQNAAVVEQLSAAAAALQAQAEQLVHSVAVFRLGAADMAAAATATTGAALARTAGAAMPAPPQRLAGPAAPAARGAGAANGWESF</sequence>
<dbReference type="GO" id="GO:0007165">
    <property type="term" value="P:signal transduction"/>
    <property type="evidence" value="ECO:0007669"/>
    <property type="project" value="UniProtKB-KW"/>
</dbReference>
<feature type="domain" description="HAMP" evidence="8">
    <location>
        <begin position="210"/>
        <end position="262"/>
    </location>
</feature>
<keyword evidence="10" id="KW-1185">Reference proteome</keyword>
<feature type="region of interest" description="Disordered" evidence="5">
    <location>
        <begin position="537"/>
        <end position="563"/>
    </location>
</feature>
<dbReference type="PROSITE" id="PS50111">
    <property type="entry name" value="CHEMOTAXIS_TRANSDUC_2"/>
    <property type="match status" value="1"/>
</dbReference>
<keyword evidence="2" id="KW-0488">Methylation</keyword>
<dbReference type="PATRIC" id="fig|433924.3.peg.589"/>
<keyword evidence="6" id="KW-1133">Transmembrane helix</keyword>
<dbReference type="PANTHER" id="PTHR43531">
    <property type="entry name" value="PROTEIN ICFG"/>
    <property type="match status" value="1"/>
</dbReference>
<dbReference type="PROSITE" id="PS50885">
    <property type="entry name" value="HAMP"/>
    <property type="match status" value="1"/>
</dbReference>
<accession>A0A147GQB2</accession>
<evidence type="ECO:0000259" key="8">
    <source>
        <dbReference type="PROSITE" id="PS50885"/>
    </source>
</evidence>